<dbReference type="GO" id="GO:0006355">
    <property type="term" value="P:regulation of DNA-templated transcription"/>
    <property type="evidence" value="ECO:0007669"/>
    <property type="project" value="UniProtKB-ARBA"/>
</dbReference>
<dbReference type="PANTHER" id="PTHR30363">
    <property type="entry name" value="HTH-TYPE TRANSCRIPTIONAL REGULATOR SRLR-RELATED"/>
    <property type="match status" value="1"/>
</dbReference>
<keyword evidence="2" id="KW-1185">Reference proteome</keyword>
<reference evidence="1" key="1">
    <citation type="submission" date="2021-04" db="EMBL/GenBank/DDBJ databases">
        <title>The complete genome sequence of Caulobacter sp. S6.</title>
        <authorList>
            <person name="Tang Y."/>
            <person name="Ouyang W."/>
            <person name="Liu Q."/>
            <person name="Huang B."/>
            <person name="Guo Z."/>
            <person name="Lei P."/>
        </authorList>
    </citation>
    <scope>NUCLEOTIDE SEQUENCE</scope>
    <source>
        <strain evidence="1">S6</strain>
    </source>
</reference>
<dbReference type="InterPro" id="IPR036388">
    <property type="entry name" value="WH-like_DNA-bd_sf"/>
</dbReference>
<dbReference type="KEGG" id="caul:KCG34_18745"/>
<dbReference type="InterPro" id="IPR050313">
    <property type="entry name" value="Carb_Metab_HTH_regulators"/>
</dbReference>
<dbReference type="CDD" id="cd00090">
    <property type="entry name" value="HTH_ARSR"/>
    <property type="match status" value="1"/>
</dbReference>
<evidence type="ECO:0000313" key="2">
    <source>
        <dbReference type="Proteomes" id="UP000676409"/>
    </source>
</evidence>
<protein>
    <submittedName>
        <fullName evidence="1">Helix-turn-helix transcriptional regulator</fullName>
    </submittedName>
</protein>
<dbReference type="RefSeq" id="WP_211937136.1">
    <property type="nucleotide sequence ID" value="NZ_CP073078.1"/>
</dbReference>
<sequence length="308" mass="34180">MRRRAIVRLTTRFILDYIAILSQMFDHDIVKGLVYLAICDANIGYIDGQADFSEYYGRLERTAPDEMRRPIRPHKLAMSLGIPRETVRRKVTALIKAGWVVETDQGVYVPTEVLTSDQVKATLIQNSRLLVELYARLAKAAVPGAVAPPATIDDLPHRAMARVAAGYCLRSLEEMRGLFEGDLLTGFVYLSVVDANTSYLDDLPVRAYMNLEDHVPDEARRPVSALALAARTGLPRETVRRHVRKLEALGVVRSVHGGLIAHQEHLRSETVMAAAARNAGNLRLLIQELQAVGFPHPVPHAQARVAGR</sequence>
<dbReference type="InterPro" id="IPR011991">
    <property type="entry name" value="ArsR-like_HTH"/>
</dbReference>
<proteinExistence type="predicted"/>
<evidence type="ECO:0000313" key="1">
    <source>
        <dbReference type="EMBL" id="QUD87084.1"/>
    </source>
</evidence>
<dbReference type="PANTHER" id="PTHR30363:SF44">
    <property type="entry name" value="AGA OPERON TRANSCRIPTIONAL REPRESSOR-RELATED"/>
    <property type="match status" value="1"/>
</dbReference>
<organism evidence="1 2">
    <name type="scientific">Phenylobacterium montanum</name>
    <dbReference type="NCBI Taxonomy" id="2823693"/>
    <lineage>
        <taxon>Bacteria</taxon>
        <taxon>Pseudomonadati</taxon>
        <taxon>Pseudomonadota</taxon>
        <taxon>Alphaproteobacteria</taxon>
        <taxon>Caulobacterales</taxon>
        <taxon>Caulobacteraceae</taxon>
        <taxon>Phenylobacterium</taxon>
    </lineage>
</organism>
<accession>A0A975FY26</accession>
<dbReference type="SUPFAM" id="SSF46785">
    <property type="entry name" value="Winged helix' DNA-binding domain"/>
    <property type="match status" value="2"/>
</dbReference>
<dbReference type="InterPro" id="IPR036390">
    <property type="entry name" value="WH_DNA-bd_sf"/>
</dbReference>
<dbReference type="Gene3D" id="1.10.10.10">
    <property type="entry name" value="Winged helix-like DNA-binding domain superfamily/Winged helix DNA-binding domain"/>
    <property type="match status" value="1"/>
</dbReference>
<name>A0A975FY26_9CAUL</name>
<gene>
    <name evidence="1" type="ORF">KCG34_18745</name>
</gene>
<dbReference type="EMBL" id="CP073078">
    <property type="protein sequence ID" value="QUD87084.1"/>
    <property type="molecule type" value="Genomic_DNA"/>
</dbReference>
<dbReference type="Pfam" id="PF12840">
    <property type="entry name" value="HTH_20"/>
    <property type="match status" value="1"/>
</dbReference>
<dbReference type="AlphaFoldDB" id="A0A975FY26"/>
<dbReference type="Proteomes" id="UP000676409">
    <property type="component" value="Chromosome"/>
</dbReference>